<gene>
    <name evidence="1" type="ORF">ILEXP_LOCUS52831</name>
</gene>
<sequence length="77" mass="8672">MVSCSGRKSLYQKLVTNRPLCCYLDHDLCGVSAAVATILREKGQSVDWMFENKPLQWVFKLAARVHAPRLMFVGSAE</sequence>
<dbReference type="AlphaFoldDB" id="A0ABC8UNJ8"/>
<proteinExistence type="predicted"/>
<organism evidence="1 2">
    <name type="scientific">Ilex paraguariensis</name>
    <name type="common">yerba mate</name>
    <dbReference type="NCBI Taxonomy" id="185542"/>
    <lineage>
        <taxon>Eukaryota</taxon>
        <taxon>Viridiplantae</taxon>
        <taxon>Streptophyta</taxon>
        <taxon>Embryophyta</taxon>
        <taxon>Tracheophyta</taxon>
        <taxon>Spermatophyta</taxon>
        <taxon>Magnoliopsida</taxon>
        <taxon>eudicotyledons</taxon>
        <taxon>Gunneridae</taxon>
        <taxon>Pentapetalae</taxon>
        <taxon>asterids</taxon>
        <taxon>campanulids</taxon>
        <taxon>Aquifoliales</taxon>
        <taxon>Aquifoliaceae</taxon>
        <taxon>Ilex</taxon>
    </lineage>
</organism>
<name>A0ABC8UNJ8_9AQUA</name>
<evidence type="ECO:0000313" key="1">
    <source>
        <dbReference type="EMBL" id="CAK9182616.1"/>
    </source>
</evidence>
<reference evidence="1 2" key="1">
    <citation type="submission" date="2024-02" db="EMBL/GenBank/DDBJ databases">
        <authorList>
            <person name="Vignale AGUSTIN F."/>
            <person name="Sosa J E."/>
            <person name="Modenutti C."/>
        </authorList>
    </citation>
    <scope>NUCLEOTIDE SEQUENCE [LARGE SCALE GENOMIC DNA]</scope>
</reference>
<dbReference type="SUPFAM" id="SSF52954">
    <property type="entry name" value="Class II aaRS ABD-related"/>
    <property type="match status" value="1"/>
</dbReference>
<comment type="caution">
    <text evidence="1">The sequence shown here is derived from an EMBL/GenBank/DDBJ whole genome shotgun (WGS) entry which is preliminary data.</text>
</comment>
<evidence type="ECO:0000313" key="2">
    <source>
        <dbReference type="Proteomes" id="UP001642360"/>
    </source>
</evidence>
<dbReference type="EMBL" id="CAUOFW020008391">
    <property type="protein sequence ID" value="CAK9182616.1"/>
    <property type="molecule type" value="Genomic_DNA"/>
</dbReference>
<protein>
    <submittedName>
        <fullName evidence="1">Uncharacterized protein</fullName>
    </submittedName>
</protein>
<dbReference type="Proteomes" id="UP001642360">
    <property type="component" value="Unassembled WGS sequence"/>
</dbReference>
<keyword evidence="2" id="KW-1185">Reference proteome</keyword>
<accession>A0ABC8UNJ8</accession>